<organism evidence="1 2">
    <name type="scientific">Colletotrichum limetticola</name>
    <dbReference type="NCBI Taxonomy" id="1209924"/>
    <lineage>
        <taxon>Eukaryota</taxon>
        <taxon>Fungi</taxon>
        <taxon>Dikarya</taxon>
        <taxon>Ascomycota</taxon>
        <taxon>Pezizomycotina</taxon>
        <taxon>Sordariomycetes</taxon>
        <taxon>Hypocreomycetidae</taxon>
        <taxon>Glomerellales</taxon>
        <taxon>Glomerellaceae</taxon>
        <taxon>Colletotrichum</taxon>
        <taxon>Colletotrichum acutatum species complex</taxon>
    </lineage>
</organism>
<evidence type="ECO:0000313" key="1">
    <source>
        <dbReference type="EMBL" id="KAK0367592.1"/>
    </source>
</evidence>
<dbReference type="EMBL" id="JARUPT010001237">
    <property type="protein sequence ID" value="KAK0367592.1"/>
    <property type="molecule type" value="Genomic_DNA"/>
</dbReference>
<name>A0ABQ9P684_9PEZI</name>
<reference evidence="1" key="1">
    <citation type="submission" date="2023-04" db="EMBL/GenBank/DDBJ databases">
        <title>Colletotrichum limetticola genome sequence.</title>
        <authorList>
            <person name="Baroncelli R."/>
        </authorList>
    </citation>
    <scope>NUCLEOTIDE SEQUENCE</scope>
    <source>
        <strain evidence="1">KLA-Anderson</strain>
    </source>
</reference>
<dbReference type="Proteomes" id="UP001169217">
    <property type="component" value="Unassembled WGS sequence"/>
</dbReference>
<proteinExistence type="predicted"/>
<accession>A0ABQ9P684</accession>
<keyword evidence="2" id="KW-1185">Reference proteome</keyword>
<sequence length="78" mass="8629">MFDLNAETVDVESYVHQNQGQRLGTMFGNSEKSGAGGMFYAPDTGEERVNEAMPYSRCKASISRTPATFCIQTRAQWG</sequence>
<evidence type="ECO:0000313" key="2">
    <source>
        <dbReference type="Proteomes" id="UP001169217"/>
    </source>
</evidence>
<comment type="caution">
    <text evidence="1">The sequence shown here is derived from an EMBL/GenBank/DDBJ whole genome shotgun (WGS) entry which is preliminary data.</text>
</comment>
<gene>
    <name evidence="1" type="ORF">CLIM01_15050</name>
</gene>
<protein>
    <submittedName>
        <fullName evidence="1">Fungal specific transcription factor</fullName>
    </submittedName>
</protein>